<name>A0A6C0EH49_9ZZZZ</name>
<reference evidence="2" key="1">
    <citation type="journal article" date="2020" name="Nature">
        <title>Giant virus diversity and host interactions through global metagenomics.</title>
        <authorList>
            <person name="Schulz F."/>
            <person name="Roux S."/>
            <person name="Paez-Espino D."/>
            <person name="Jungbluth S."/>
            <person name="Walsh D.A."/>
            <person name="Denef V.J."/>
            <person name="McMahon K.D."/>
            <person name="Konstantinidis K.T."/>
            <person name="Eloe-Fadrosh E.A."/>
            <person name="Kyrpides N.C."/>
            <person name="Woyke T."/>
        </authorList>
    </citation>
    <scope>NUCLEOTIDE SEQUENCE</scope>
    <source>
        <strain evidence="2">GVMAG-M-3300001348-25</strain>
    </source>
</reference>
<feature type="transmembrane region" description="Helical" evidence="1">
    <location>
        <begin position="16"/>
        <end position="36"/>
    </location>
</feature>
<sequence>MSRRSAVRVRIFASPPWGVCIWCNYFVISICLIVCCM</sequence>
<organism evidence="2">
    <name type="scientific">viral metagenome</name>
    <dbReference type="NCBI Taxonomy" id="1070528"/>
    <lineage>
        <taxon>unclassified sequences</taxon>
        <taxon>metagenomes</taxon>
        <taxon>organismal metagenomes</taxon>
    </lineage>
</organism>
<protein>
    <submittedName>
        <fullName evidence="2">Uncharacterized protein</fullName>
    </submittedName>
</protein>
<dbReference type="AlphaFoldDB" id="A0A6C0EH49"/>
<keyword evidence="1" id="KW-0812">Transmembrane</keyword>
<keyword evidence="1" id="KW-1133">Transmembrane helix</keyword>
<evidence type="ECO:0000313" key="2">
    <source>
        <dbReference type="EMBL" id="QHT28092.1"/>
    </source>
</evidence>
<accession>A0A6C0EH49</accession>
<dbReference type="EMBL" id="MN738851">
    <property type="protein sequence ID" value="QHT28092.1"/>
    <property type="molecule type" value="Genomic_DNA"/>
</dbReference>
<keyword evidence="1" id="KW-0472">Membrane</keyword>
<proteinExistence type="predicted"/>
<evidence type="ECO:0000256" key="1">
    <source>
        <dbReference type="SAM" id="Phobius"/>
    </source>
</evidence>